<dbReference type="InterPro" id="IPR036138">
    <property type="entry name" value="PBP_dimer_sf"/>
</dbReference>
<proteinExistence type="predicted"/>
<dbReference type="EMBL" id="PEZH01000023">
    <property type="protein sequence ID" value="PIS15184.1"/>
    <property type="molecule type" value="Genomic_DNA"/>
</dbReference>
<organism evidence="5 6">
    <name type="scientific">Candidatus Shapirobacteria bacterium CG09_land_8_20_14_0_10_38_17</name>
    <dbReference type="NCBI Taxonomy" id="1974884"/>
    <lineage>
        <taxon>Bacteria</taxon>
        <taxon>Candidatus Shapironibacteriota</taxon>
    </lineage>
</organism>
<dbReference type="InterPro" id="IPR050515">
    <property type="entry name" value="Beta-lactam/transpept"/>
</dbReference>
<dbReference type="GO" id="GO:0008658">
    <property type="term" value="F:penicillin binding"/>
    <property type="evidence" value="ECO:0007669"/>
    <property type="project" value="InterPro"/>
</dbReference>
<dbReference type="InterPro" id="IPR005311">
    <property type="entry name" value="PBP_dimer"/>
</dbReference>
<gene>
    <name evidence="5" type="ORF">COT63_01335</name>
</gene>
<dbReference type="Pfam" id="PF03717">
    <property type="entry name" value="PBP_dimer"/>
    <property type="match status" value="1"/>
</dbReference>
<accession>A0A2H0WR86</accession>
<feature type="domain" description="Penicillin-binding protein transpeptidase" evidence="3">
    <location>
        <begin position="242"/>
        <end position="540"/>
    </location>
</feature>
<protein>
    <recommendedName>
        <fullName evidence="7">Peptidoglycan glycosyltransferase</fullName>
    </recommendedName>
</protein>
<comment type="subcellular location">
    <subcellularLocation>
        <location evidence="1">Membrane</location>
    </subcellularLocation>
</comment>
<evidence type="ECO:0000256" key="2">
    <source>
        <dbReference type="ARBA" id="ARBA00023136"/>
    </source>
</evidence>
<dbReference type="SUPFAM" id="SSF56519">
    <property type="entry name" value="Penicillin binding protein dimerisation domain"/>
    <property type="match status" value="1"/>
</dbReference>
<evidence type="ECO:0000259" key="4">
    <source>
        <dbReference type="Pfam" id="PF03717"/>
    </source>
</evidence>
<reference evidence="6" key="1">
    <citation type="submission" date="2017-09" db="EMBL/GenBank/DDBJ databases">
        <title>Depth-based differentiation of microbial function through sediment-hosted aquifers and enrichment of novel symbionts in the deep terrestrial subsurface.</title>
        <authorList>
            <person name="Probst A.J."/>
            <person name="Ladd B."/>
            <person name="Jarett J.K."/>
            <person name="Geller-Mcgrath D.E."/>
            <person name="Sieber C.M.K."/>
            <person name="Emerson J.B."/>
            <person name="Anantharaman K."/>
            <person name="Thomas B.C."/>
            <person name="Malmstrom R."/>
            <person name="Stieglmeier M."/>
            <person name="Klingl A."/>
            <person name="Woyke T."/>
            <person name="Ryan C.M."/>
            <person name="Banfield J.F."/>
        </authorList>
    </citation>
    <scope>NUCLEOTIDE SEQUENCE [LARGE SCALE GENOMIC DNA]</scope>
</reference>
<dbReference type="InterPro" id="IPR001460">
    <property type="entry name" value="PCN-bd_Tpept"/>
</dbReference>
<dbReference type="GO" id="GO:0071555">
    <property type="term" value="P:cell wall organization"/>
    <property type="evidence" value="ECO:0007669"/>
    <property type="project" value="TreeGrafter"/>
</dbReference>
<evidence type="ECO:0000259" key="3">
    <source>
        <dbReference type="Pfam" id="PF00905"/>
    </source>
</evidence>
<dbReference type="GO" id="GO:0005886">
    <property type="term" value="C:plasma membrane"/>
    <property type="evidence" value="ECO:0007669"/>
    <property type="project" value="TreeGrafter"/>
</dbReference>
<dbReference type="InterPro" id="IPR012338">
    <property type="entry name" value="Beta-lactam/transpept-like"/>
</dbReference>
<name>A0A2H0WR86_9BACT</name>
<comment type="caution">
    <text evidence="5">The sequence shown here is derived from an EMBL/GenBank/DDBJ whole genome shotgun (WGS) entry which is preliminary data.</text>
</comment>
<keyword evidence="2" id="KW-0472">Membrane</keyword>
<sequence>MSLSRTRLVFILFLFSFLVIIARLSWWQIVQSKALLAQAKAQRWEEKVVPAKRGEIFFADSYPLASSKPFYNLYAFKPEIKISYQELAEQLAKISSLEKKEIQEMLDADPLWIPIWRHLEEKDREKILSLKISGFQLEEETGREYPEASQAAHLLGFLGKNEKGENQGYFGLEGYYDRQLRGSDGKIIQEKDALGRPIVLGNYRQSTVKNGVDLRLFLDRQLQWIAEKHIAEGTKRYGAQKGLVIISNPQNGGILAMAAYPDFDPSHYSKTESELFLNPAISETFEPGSILKILIMAAALDSDTITPQDICPDCAGPLEIDEYTIRTWNDQYYPNSTMTEIIQHSDNVGMVYVEKQLGLEKTLAYLEQFGIGRRTSIDLQGETTGKLKEKEYWSPIDLATISFGQGIAVTPIQMIQAVNAIANQGKLIQPKVVQEINNNQKIEKIKQETKQIIKPKTAKQITEMMANAVEQGEAKWTKIPNASIAGKTGTAQIPIQGHYDPEKTIASFIGFAPAFQPQLTMLVILYEPTTSPWAAETAAPLWFDIAKDIFLLKSINPK</sequence>
<evidence type="ECO:0000313" key="6">
    <source>
        <dbReference type="Proteomes" id="UP000231282"/>
    </source>
</evidence>
<dbReference type="SUPFAM" id="SSF56601">
    <property type="entry name" value="beta-lactamase/transpeptidase-like"/>
    <property type="match status" value="1"/>
</dbReference>
<dbReference type="PANTHER" id="PTHR30627">
    <property type="entry name" value="PEPTIDOGLYCAN D,D-TRANSPEPTIDASE"/>
    <property type="match status" value="1"/>
</dbReference>
<dbReference type="PANTHER" id="PTHR30627:SF1">
    <property type="entry name" value="PEPTIDOGLYCAN D,D-TRANSPEPTIDASE FTSI"/>
    <property type="match status" value="1"/>
</dbReference>
<dbReference type="Proteomes" id="UP000231282">
    <property type="component" value="Unassembled WGS sequence"/>
</dbReference>
<evidence type="ECO:0000313" key="5">
    <source>
        <dbReference type="EMBL" id="PIS15184.1"/>
    </source>
</evidence>
<dbReference type="Gene3D" id="3.40.710.10">
    <property type="entry name" value="DD-peptidase/beta-lactamase superfamily"/>
    <property type="match status" value="1"/>
</dbReference>
<dbReference type="Pfam" id="PF00905">
    <property type="entry name" value="Transpeptidase"/>
    <property type="match status" value="1"/>
</dbReference>
<dbReference type="AlphaFoldDB" id="A0A2H0WR86"/>
<dbReference type="Gene3D" id="3.90.1310.10">
    <property type="entry name" value="Penicillin-binding protein 2a (Domain 2)"/>
    <property type="match status" value="1"/>
</dbReference>
<evidence type="ECO:0008006" key="7">
    <source>
        <dbReference type="Google" id="ProtNLM"/>
    </source>
</evidence>
<evidence type="ECO:0000256" key="1">
    <source>
        <dbReference type="ARBA" id="ARBA00004370"/>
    </source>
</evidence>
<dbReference type="Gene3D" id="3.30.450.330">
    <property type="match status" value="1"/>
</dbReference>
<feature type="domain" description="Penicillin-binding protein dimerisation" evidence="4">
    <location>
        <begin position="49"/>
        <end position="198"/>
    </location>
</feature>